<keyword evidence="2" id="KW-1185">Reference proteome</keyword>
<dbReference type="Ensembl" id="ENSACOT00000024729.1">
    <property type="protein sequence ID" value="ENSACOP00000023908.1"/>
    <property type="gene ID" value="ENSACOG00000016130.1"/>
</dbReference>
<proteinExistence type="predicted"/>
<name>A0A8B9GGB4_9PSIT</name>
<reference evidence="1" key="1">
    <citation type="submission" date="2025-08" db="UniProtKB">
        <authorList>
            <consortium name="Ensembl"/>
        </authorList>
    </citation>
    <scope>IDENTIFICATION</scope>
</reference>
<reference evidence="1" key="2">
    <citation type="submission" date="2025-09" db="UniProtKB">
        <authorList>
            <consortium name="Ensembl"/>
        </authorList>
    </citation>
    <scope>IDENTIFICATION</scope>
</reference>
<protein>
    <submittedName>
        <fullName evidence="1">Uncharacterized protein</fullName>
    </submittedName>
</protein>
<evidence type="ECO:0000313" key="2">
    <source>
        <dbReference type="Proteomes" id="UP000694522"/>
    </source>
</evidence>
<dbReference type="Proteomes" id="UP000694522">
    <property type="component" value="Unplaced"/>
</dbReference>
<dbReference type="AlphaFoldDB" id="A0A8B9GGB4"/>
<evidence type="ECO:0000313" key="1">
    <source>
        <dbReference type="Ensembl" id="ENSACOP00000023908.1"/>
    </source>
</evidence>
<accession>A0A8B9GGB4</accession>
<organism evidence="1 2">
    <name type="scientific">Amazona collaria</name>
    <name type="common">yellow-billed parrot</name>
    <dbReference type="NCBI Taxonomy" id="241587"/>
    <lineage>
        <taxon>Eukaryota</taxon>
        <taxon>Metazoa</taxon>
        <taxon>Chordata</taxon>
        <taxon>Craniata</taxon>
        <taxon>Vertebrata</taxon>
        <taxon>Euteleostomi</taxon>
        <taxon>Archelosauria</taxon>
        <taxon>Archosauria</taxon>
        <taxon>Dinosauria</taxon>
        <taxon>Saurischia</taxon>
        <taxon>Theropoda</taxon>
        <taxon>Coelurosauria</taxon>
        <taxon>Aves</taxon>
        <taxon>Neognathae</taxon>
        <taxon>Neoaves</taxon>
        <taxon>Telluraves</taxon>
        <taxon>Australaves</taxon>
        <taxon>Psittaciformes</taxon>
        <taxon>Psittacidae</taxon>
        <taxon>Amazona</taxon>
    </lineage>
</organism>
<sequence>MGEAVWVWRSRYVTVRKRSACHCDRNNSRKDFPASAKPLGICSKPKAFLLFPACTYSTFYLLASPGHESLVLYLIQAVEQLLYVSSSNGPPKSCEYWISMGAEAGSHRLWF</sequence>